<dbReference type="EC" id="1.3.99.23" evidence="15"/>
<evidence type="ECO:0000313" key="21">
    <source>
        <dbReference type="Proteomes" id="UP000694408"/>
    </source>
</evidence>
<evidence type="ECO:0000256" key="7">
    <source>
        <dbReference type="ARBA" id="ARBA00022729"/>
    </source>
</evidence>
<reference evidence="20" key="1">
    <citation type="submission" date="2025-08" db="UniProtKB">
        <authorList>
            <consortium name="Ensembl"/>
        </authorList>
    </citation>
    <scope>IDENTIFICATION</scope>
</reference>
<evidence type="ECO:0000256" key="15">
    <source>
        <dbReference type="ARBA" id="ARBA00038979"/>
    </source>
</evidence>
<keyword evidence="10" id="KW-0521">NADP</keyword>
<evidence type="ECO:0000256" key="5">
    <source>
        <dbReference type="ARBA" id="ARBA00005855"/>
    </source>
</evidence>
<comment type="similarity">
    <text evidence="5">Belongs to the carotenoid/retinoid oxidoreductase family. CrtISO subfamily.</text>
</comment>
<keyword evidence="21" id="KW-1185">Reference proteome</keyword>
<evidence type="ECO:0000256" key="11">
    <source>
        <dbReference type="ARBA" id="ARBA00023002"/>
    </source>
</evidence>
<feature type="compositionally biased region" description="Pro residues" evidence="18">
    <location>
        <begin position="108"/>
        <end position="120"/>
    </location>
</feature>
<feature type="transmembrane region" description="Helical" evidence="19">
    <location>
        <begin position="148"/>
        <end position="172"/>
    </location>
</feature>
<name>A0A8C5J011_JUNHY</name>
<dbReference type="Gene3D" id="3.50.50.60">
    <property type="entry name" value="FAD/NAD(P)-binding domain"/>
    <property type="match status" value="1"/>
</dbReference>
<evidence type="ECO:0000256" key="9">
    <source>
        <dbReference type="ARBA" id="ARBA00022827"/>
    </source>
</evidence>
<dbReference type="PANTHER" id="PTHR46091">
    <property type="entry name" value="BLR7054 PROTEIN"/>
    <property type="match status" value="1"/>
</dbReference>
<evidence type="ECO:0000256" key="18">
    <source>
        <dbReference type="SAM" id="MobiDB-lite"/>
    </source>
</evidence>
<keyword evidence="7" id="KW-0732">Signal</keyword>
<evidence type="ECO:0000256" key="3">
    <source>
        <dbReference type="ARBA" id="ARBA00001974"/>
    </source>
</evidence>
<feature type="region of interest" description="Disordered" evidence="18">
    <location>
        <begin position="96"/>
        <end position="125"/>
    </location>
</feature>
<evidence type="ECO:0000256" key="12">
    <source>
        <dbReference type="ARBA" id="ARBA00023027"/>
    </source>
</evidence>
<evidence type="ECO:0000256" key="6">
    <source>
        <dbReference type="ARBA" id="ARBA00022630"/>
    </source>
</evidence>
<dbReference type="Ensembl" id="ENSJHYT00000013073.1">
    <property type="protein sequence ID" value="ENSJHYP00000010811.1"/>
    <property type="gene ID" value="ENSJHYG00000008453.1"/>
</dbReference>
<evidence type="ECO:0000256" key="17">
    <source>
        <dbReference type="ARBA" id="ARBA00048815"/>
    </source>
</evidence>
<comment type="cofactor">
    <cofactor evidence="3">
        <name>FAD</name>
        <dbReference type="ChEBI" id="CHEBI:57692"/>
    </cofactor>
</comment>
<keyword evidence="8" id="KW-0256">Endoplasmic reticulum</keyword>
<evidence type="ECO:0000256" key="19">
    <source>
        <dbReference type="SAM" id="Phobius"/>
    </source>
</evidence>
<feature type="compositionally biased region" description="Low complexity" evidence="18">
    <location>
        <begin position="73"/>
        <end position="83"/>
    </location>
</feature>
<organism evidence="20 21">
    <name type="scientific">Junco hyemalis</name>
    <name type="common">Dark-eyed junco</name>
    <dbReference type="NCBI Taxonomy" id="40217"/>
    <lineage>
        <taxon>Eukaryota</taxon>
        <taxon>Metazoa</taxon>
        <taxon>Chordata</taxon>
        <taxon>Craniata</taxon>
        <taxon>Vertebrata</taxon>
        <taxon>Euteleostomi</taxon>
        <taxon>Archelosauria</taxon>
        <taxon>Archosauria</taxon>
        <taxon>Dinosauria</taxon>
        <taxon>Saurischia</taxon>
        <taxon>Theropoda</taxon>
        <taxon>Coelurosauria</taxon>
        <taxon>Aves</taxon>
        <taxon>Neognathae</taxon>
        <taxon>Neoaves</taxon>
        <taxon>Telluraves</taxon>
        <taxon>Australaves</taxon>
        <taxon>Passeriformes</taxon>
        <taxon>Passerellidae</taxon>
        <taxon>Junco</taxon>
    </lineage>
</organism>
<dbReference type="InterPro" id="IPR036188">
    <property type="entry name" value="FAD/NAD-bd_sf"/>
</dbReference>
<comment type="cofactor">
    <cofactor evidence="2">
        <name>NADP(+)</name>
        <dbReference type="ChEBI" id="CHEBI:58349"/>
    </cofactor>
</comment>
<evidence type="ECO:0000256" key="4">
    <source>
        <dbReference type="ARBA" id="ARBA00004406"/>
    </source>
</evidence>
<dbReference type="AlphaFoldDB" id="A0A8C5J011"/>
<dbReference type="PANTHER" id="PTHR46091:SF1">
    <property type="entry name" value="ALL-TRANS-RETINOL 13,14-REDUCTASE"/>
    <property type="match status" value="1"/>
</dbReference>
<keyword evidence="19" id="KW-1133">Transmembrane helix</keyword>
<evidence type="ECO:0000256" key="16">
    <source>
        <dbReference type="ARBA" id="ARBA00041141"/>
    </source>
</evidence>
<sequence>MPVPAPGVASSQCQLLVSSVSSHFPVLAPGAQCHFPAPRAQGQFPVPSPSSQCAVSIPSAQDQLPVPNATSRSQLPLPSPSSQCAVSIPSAQGQFPVPNATSRSQLPVPAPAPPRRPPAPCRSHPRARCSRSCRCSRLPAQRGSRSTMWLQALLFLTALLLLLLALLSLVLLRGSGSRNPFATDSRRPPGPLVTDKAVRRTVVKTGIHYVGQMQEGSLMRFLVDQLTDGQLEWAPLPATYDAVVLGDPQGSGKTFHIHSGKREYFQRLKEQFPGEAAAIDEFQRLVKSAGRGVVLLGILKMLPRFLAKLLICSRLLPRLCSFSQLASRSLKEVVDGLTPNPELRAVLSYIFPTYGVLPSKASFSMHSILVNHFLHGAWYPKGGAGEIAFHTIPVIRSAGGNVFGKAPVQRILLDAQGRACGVSVRKGQDSVEIFAPVVISDAGIFNTYERLLPAEARALPEIQSQLHMLTPGEGGFTVFVGLSGSREELGLEATNYFMFPGNDLDGIMQRYLASSREEAANNIPLLFVTSPSAKDPTWEMRHPGKSTLAIVTFARYEWFEEWKDKQVHKRGDDYEDLKKTFVDAIMQTVYKLYPRIEGRIEYLSGGTPLTNQHYIASPHGEFYGADHGIPRLQAEAIATVRADTAVPNLYLTGQDLCLGGFMGALQGALICASTILKRNLYADVARLKMRLQATSSKKGD</sequence>
<keyword evidence="13" id="KW-0443">Lipid metabolism</keyword>
<comment type="subcellular location">
    <subcellularLocation>
        <location evidence="4">Endoplasmic reticulum membrane</location>
        <topology evidence="4">Peripheral membrane protein</topology>
    </subcellularLocation>
</comment>
<keyword evidence="14 19" id="KW-0472">Membrane</keyword>
<evidence type="ECO:0000256" key="14">
    <source>
        <dbReference type="ARBA" id="ARBA00023136"/>
    </source>
</evidence>
<comment type="catalytic activity">
    <reaction evidence="17">
        <text>all-trans-13,14-dihydroretinol + A = all-trans-retinol + AH2</text>
        <dbReference type="Rhea" id="RHEA:19193"/>
        <dbReference type="ChEBI" id="CHEBI:13193"/>
        <dbReference type="ChEBI" id="CHEBI:17336"/>
        <dbReference type="ChEBI" id="CHEBI:17499"/>
        <dbReference type="ChEBI" id="CHEBI:52075"/>
        <dbReference type="EC" id="1.3.99.23"/>
    </reaction>
</comment>
<evidence type="ECO:0000256" key="10">
    <source>
        <dbReference type="ARBA" id="ARBA00022857"/>
    </source>
</evidence>
<feature type="region of interest" description="Disordered" evidence="18">
    <location>
        <begin position="64"/>
        <end position="84"/>
    </location>
</feature>
<dbReference type="SUPFAM" id="SSF51905">
    <property type="entry name" value="FAD/NAD(P)-binding domain"/>
    <property type="match status" value="1"/>
</dbReference>
<comment type="cofactor">
    <cofactor evidence="1">
        <name>NAD(+)</name>
        <dbReference type="ChEBI" id="CHEBI:57540"/>
    </cofactor>
</comment>
<keyword evidence="12" id="KW-0520">NAD</keyword>
<reference evidence="20" key="2">
    <citation type="submission" date="2025-09" db="UniProtKB">
        <authorList>
            <consortium name="Ensembl"/>
        </authorList>
    </citation>
    <scope>IDENTIFICATION</scope>
</reference>
<proteinExistence type="inferred from homology"/>
<dbReference type="Proteomes" id="UP000694408">
    <property type="component" value="Unplaced"/>
</dbReference>
<evidence type="ECO:0000256" key="2">
    <source>
        <dbReference type="ARBA" id="ARBA00001937"/>
    </source>
</evidence>
<keyword evidence="19" id="KW-0812">Transmembrane</keyword>
<keyword evidence="9" id="KW-0274">FAD</keyword>
<evidence type="ECO:0000256" key="13">
    <source>
        <dbReference type="ARBA" id="ARBA00023098"/>
    </source>
</evidence>
<feature type="compositionally biased region" description="Polar residues" evidence="18">
    <location>
        <begin position="96"/>
        <end position="105"/>
    </location>
</feature>
<dbReference type="GO" id="GO:0051786">
    <property type="term" value="F:all-trans-retinol 13,14-reductase activity"/>
    <property type="evidence" value="ECO:0007669"/>
    <property type="project" value="UniProtKB-EC"/>
</dbReference>
<keyword evidence="11" id="KW-0560">Oxidoreductase</keyword>
<keyword evidence="6" id="KW-0285">Flavoprotein</keyword>
<evidence type="ECO:0000256" key="1">
    <source>
        <dbReference type="ARBA" id="ARBA00001911"/>
    </source>
</evidence>
<evidence type="ECO:0000313" key="20">
    <source>
        <dbReference type="Ensembl" id="ENSJHYP00000010811.1"/>
    </source>
</evidence>
<evidence type="ECO:0000256" key="8">
    <source>
        <dbReference type="ARBA" id="ARBA00022824"/>
    </source>
</evidence>
<dbReference type="InterPro" id="IPR052206">
    <property type="entry name" value="Retinol_saturase"/>
</dbReference>
<dbReference type="GO" id="GO:0005789">
    <property type="term" value="C:endoplasmic reticulum membrane"/>
    <property type="evidence" value="ECO:0007669"/>
    <property type="project" value="UniProtKB-SubCell"/>
</dbReference>
<protein>
    <recommendedName>
        <fullName evidence="16">All-trans-retinol 13,14-reductase</fullName>
        <ecNumber evidence="15">1.3.99.23</ecNumber>
    </recommendedName>
</protein>
<accession>A0A8C5J011</accession>